<name>A0ABD5X107_9EURY</name>
<evidence type="ECO:0000313" key="1">
    <source>
        <dbReference type="EMBL" id="MFC7124756.1"/>
    </source>
</evidence>
<comment type="caution">
    <text evidence="1">The sequence shown here is derived from an EMBL/GenBank/DDBJ whole genome shotgun (WGS) entry which is preliminary data.</text>
</comment>
<reference evidence="1 2" key="1">
    <citation type="journal article" date="2014" name="Int. J. Syst. Evol. Microbiol.">
        <title>Complete genome sequence of Corynebacterium casei LMG S-19264T (=DSM 44701T), isolated from a smear-ripened cheese.</title>
        <authorList>
            <consortium name="US DOE Joint Genome Institute (JGI-PGF)"/>
            <person name="Walter F."/>
            <person name="Albersmeier A."/>
            <person name="Kalinowski J."/>
            <person name="Ruckert C."/>
        </authorList>
    </citation>
    <scope>NUCLEOTIDE SEQUENCE [LARGE SCALE GENOMIC DNA]</scope>
    <source>
        <strain evidence="1 2">CGMCC 4.7215</strain>
    </source>
</reference>
<proteinExistence type="predicted"/>
<dbReference type="RefSeq" id="WP_267638463.1">
    <property type="nucleotide sequence ID" value="NZ_JBHSZQ010000002.1"/>
</dbReference>
<protein>
    <submittedName>
        <fullName evidence="1">Uncharacterized protein</fullName>
    </submittedName>
</protein>
<accession>A0ABD5X107</accession>
<organism evidence="1 2">
    <name type="scientific">Halovenus rubra</name>
    <dbReference type="NCBI Taxonomy" id="869890"/>
    <lineage>
        <taxon>Archaea</taxon>
        <taxon>Methanobacteriati</taxon>
        <taxon>Methanobacteriota</taxon>
        <taxon>Stenosarchaea group</taxon>
        <taxon>Halobacteria</taxon>
        <taxon>Halobacteriales</taxon>
        <taxon>Haloarculaceae</taxon>
        <taxon>Halovenus</taxon>
    </lineage>
</organism>
<gene>
    <name evidence="1" type="ORF">ACFQJ7_01695</name>
</gene>
<evidence type="ECO:0000313" key="2">
    <source>
        <dbReference type="Proteomes" id="UP001596414"/>
    </source>
</evidence>
<sequence length="81" mass="8975">MLFVEGASGRHTRNEYLQRWFKAVPTAIAGYNRLVLERRFLFVVGLDFGSGIPPTARTEALSCKVDTVGGSFGDGLCQFFE</sequence>
<dbReference type="EMBL" id="JBHSZQ010000002">
    <property type="protein sequence ID" value="MFC7124756.1"/>
    <property type="molecule type" value="Genomic_DNA"/>
</dbReference>
<dbReference type="AlphaFoldDB" id="A0ABD5X107"/>
<dbReference type="Proteomes" id="UP001596414">
    <property type="component" value="Unassembled WGS sequence"/>
</dbReference>